<gene>
    <name evidence="1" type="ORF">F1188_04880</name>
</gene>
<dbReference type="RefSeq" id="WP_150061272.1">
    <property type="nucleotide sequence ID" value="NZ_JACHII010000005.1"/>
</dbReference>
<evidence type="ECO:0000313" key="2">
    <source>
        <dbReference type="Proteomes" id="UP000324065"/>
    </source>
</evidence>
<dbReference type="PANTHER" id="PTHR36451">
    <property type="entry name" value="PAPS-DEPENDENT SULFOTRANSFERASE STF3"/>
    <property type="match status" value="1"/>
</dbReference>
<dbReference type="InterPro" id="IPR027417">
    <property type="entry name" value="P-loop_NTPase"/>
</dbReference>
<reference evidence="1 2" key="1">
    <citation type="submission" date="2019-09" db="EMBL/GenBank/DDBJ databases">
        <title>Genome sequence of Roseospira marina, one of the more divergent members of the non-sulfur purple photosynthetic bacterial family, the Rhodospirillaceae.</title>
        <authorList>
            <person name="Meyer T."/>
            <person name="Kyndt J."/>
        </authorList>
    </citation>
    <scope>NUCLEOTIDE SEQUENCE [LARGE SCALE GENOMIC DNA]</scope>
    <source>
        <strain evidence="1 2">DSM 15113</strain>
    </source>
</reference>
<dbReference type="EMBL" id="VWPJ01000003">
    <property type="protein sequence ID" value="KAA5606671.1"/>
    <property type="molecule type" value="Genomic_DNA"/>
</dbReference>
<protein>
    <submittedName>
        <fullName evidence="1">Sulfotransferase</fullName>
    </submittedName>
</protein>
<dbReference type="InterPro" id="IPR052736">
    <property type="entry name" value="Stf3_sulfotransferase"/>
</dbReference>
<dbReference type="SUPFAM" id="SSF52540">
    <property type="entry name" value="P-loop containing nucleoside triphosphate hydrolases"/>
    <property type="match status" value="1"/>
</dbReference>
<accession>A0A5M6IEG9</accession>
<dbReference type="AlphaFoldDB" id="A0A5M6IEG9"/>
<evidence type="ECO:0000313" key="1">
    <source>
        <dbReference type="EMBL" id="KAA5606671.1"/>
    </source>
</evidence>
<comment type="caution">
    <text evidence="1">The sequence shown here is derived from an EMBL/GenBank/DDBJ whole genome shotgun (WGS) entry which is preliminary data.</text>
</comment>
<dbReference type="Gene3D" id="3.40.50.300">
    <property type="entry name" value="P-loop containing nucleotide triphosphate hydrolases"/>
    <property type="match status" value="1"/>
</dbReference>
<dbReference type="GO" id="GO:0016740">
    <property type="term" value="F:transferase activity"/>
    <property type="evidence" value="ECO:0007669"/>
    <property type="project" value="UniProtKB-KW"/>
</dbReference>
<keyword evidence="2" id="KW-1185">Reference proteome</keyword>
<dbReference type="Pfam" id="PF13469">
    <property type="entry name" value="Sulfotransfer_3"/>
    <property type="match status" value="1"/>
</dbReference>
<dbReference type="OrthoDB" id="9777890at2"/>
<keyword evidence="1" id="KW-0808">Transferase</keyword>
<proteinExistence type="predicted"/>
<organism evidence="1 2">
    <name type="scientific">Roseospira marina</name>
    <dbReference type="NCBI Taxonomy" id="140057"/>
    <lineage>
        <taxon>Bacteria</taxon>
        <taxon>Pseudomonadati</taxon>
        <taxon>Pseudomonadota</taxon>
        <taxon>Alphaproteobacteria</taxon>
        <taxon>Rhodospirillales</taxon>
        <taxon>Rhodospirillaceae</taxon>
        <taxon>Roseospira</taxon>
    </lineage>
</organism>
<name>A0A5M6IEG9_9PROT</name>
<dbReference type="Proteomes" id="UP000324065">
    <property type="component" value="Unassembled WGS sequence"/>
</dbReference>
<sequence length="380" mass="41445">MIALLWDSLGRLASLIGAALRPPPGRRMPSPRRLALTLVGLPLFLGLQAVHWVCLALDDVLFPGYRRVVVRAPLFVLGVPRSGTTLAHRTLAQDPNLTTFRTWECLLAPSILQRRIVLGLAALDRRIGRPVGRLLGWGERVVLGGLDDVHATALDAPEEDYLALLPVLASFILVVPFPGAEALWRLAHVDRDMPPGARDRLMAFYRGLLQRHLYVHGADRQLLSKNAAFAGMAGALRDTFPDARFIRCHREPEAVVPSQLSAIQGGARLFDSDPDGCLFPARMTAMLRFAYANLDRVLPGPGGPSHVVIDMADLKGDLRGSVTRAYAALDLPLAPTFDARLEVEARAARAYRSGHRYDARAFGLDPATLATVAPGTRRVP</sequence>
<dbReference type="PANTHER" id="PTHR36451:SF1">
    <property type="entry name" value="OMEGA-HYDROXY-BETA-DIHYDROMENAQUINONE-9 SULFOTRANSFERASE STF3"/>
    <property type="match status" value="1"/>
</dbReference>